<name>A0A645FM86_9ZZZZ</name>
<protein>
    <submittedName>
        <fullName evidence="1">Uncharacterized protein</fullName>
    </submittedName>
</protein>
<comment type="caution">
    <text evidence="1">The sequence shown here is derived from an EMBL/GenBank/DDBJ whole genome shotgun (WGS) entry which is preliminary data.</text>
</comment>
<reference evidence="1" key="1">
    <citation type="submission" date="2019-08" db="EMBL/GenBank/DDBJ databases">
        <authorList>
            <person name="Kucharzyk K."/>
            <person name="Murdoch R.W."/>
            <person name="Higgins S."/>
            <person name="Loffler F."/>
        </authorList>
    </citation>
    <scope>NUCLEOTIDE SEQUENCE</scope>
</reference>
<sequence length="164" mass="17320">MAITIGTMIMVKGIASSPMPNTAPPSAKSAKSTGISKASVPLVLLIIFNIPASTAPVLSTMPKAPPTTNINAIMPTEVPHLSPFTRPSKAKFKKPISPKGAKSLIPFFSPVPIYLPYSCSTLKLNSPFSFFSSKDLALFFLMEPKGSSLPASNMRVLSPDASNV</sequence>
<gene>
    <name evidence="1" type="ORF">SDC9_162859</name>
</gene>
<dbReference type="AlphaFoldDB" id="A0A645FM86"/>
<dbReference type="EMBL" id="VSSQ01062331">
    <property type="protein sequence ID" value="MPN15525.1"/>
    <property type="molecule type" value="Genomic_DNA"/>
</dbReference>
<accession>A0A645FM86</accession>
<organism evidence="1">
    <name type="scientific">bioreactor metagenome</name>
    <dbReference type="NCBI Taxonomy" id="1076179"/>
    <lineage>
        <taxon>unclassified sequences</taxon>
        <taxon>metagenomes</taxon>
        <taxon>ecological metagenomes</taxon>
    </lineage>
</organism>
<proteinExistence type="predicted"/>
<evidence type="ECO:0000313" key="1">
    <source>
        <dbReference type="EMBL" id="MPN15525.1"/>
    </source>
</evidence>